<dbReference type="Proteomes" id="UP000075882">
    <property type="component" value="Unassembled WGS sequence"/>
</dbReference>
<sequence length="172" mass="19105">MTSIELYLRIFQYWSLPLVDQSLPLAVIVERVVRDLRSCVTALAEVLRIVAMVFLAALLEISFHSFSPLPVGSNRSHRVRLISDELRQLTQYVHGISAIVCRIETPRAFPCVNALVSLPPSASCFFVPVPFLNVNVSVTCRSLSHTFSTVQTNTAHAKVLRSSTTTDDDGYV</sequence>
<proteinExistence type="predicted"/>
<dbReference type="AlphaFoldDB" id="A0A8W7P2R8"/>
<protein>
    <submittedName>
        <fullName evidence="1">Uncharacterized protein</fullName>
    </submittedName>
</protein>
<accession>A0A8W7P2R8</accession>
<dbReference type="EnsemblMetazoa" id="ACOM024348-RA">
    <property type="protein sequence ID" value="ACOM024348-PA.1"/>
    <property type="gene ID" value="ACOM024348"/>
</dbReference>
<reference evidence="1" key="1">
    <citation type="submission" date="2022-08" db="UniProtKB">
        <authorList>
            <consortium name="EnsemblMetazoa"/>
        </authorList>
    </citation>
    <scope>IDENTIFICATION</scope>
</reference>
<evidence type="ECO:0000313" key="1">
    <source>
        <dbReference type="EnsemblMetazoa" id="ACOM024348-PA.1"/>
    </source>
</evidence>
<name>A0A8W7P2R8_ANOCL</name>
<organism evidence="1">
    <name type="scientific">Anopheles coluzzii</name>
    <name type="common">African malaria mosquito</name>
    <dbReference type="NCBI Taxonomy" id="1518534"/>
    <lineage>
        <taxon>Eukaryota</taxon>
        <taxon>Metazoa</taxon>
        <taxon>Ecdysozoa</taxon>
        <taxon>Arthropoda</taxon>
        <taxon>Hexapoda</taxon>
        <taxon>Insecta</taxon>
        <taxon>Pterygota</taxon>
        <taxon>Neoptera</taxon>
        <taxon>Endopterygota</taxon>
        <taxon>Diptera</taxon>
        <taxon>Nematocera</taxon>
        <taxon>Culicoidea</taxon>
        <taxon>Culicidae</taxon>
        <taxon>Anophelinae</taxon>
        <taxon>Anopheles</taxon>
    </lineage>
</organism>